<dbReference type="PROSITE" id="PS51733">
    <property type="entry name" value="BPL_LPL_CATALYTIC"/>
    <property type="match status" value="1"/>
</dbReference>
<name>A0A1I0F3A9_9GAMM</name>
<dbReference type="Pfam" id="PF03099">
    <property type="entry name" value="BPL_LplA_LipB"/>
    <property type="match status" value="1"/>
</dbReference>
<dbReference type="GO" id="GO:0004077">
    <property type="term" value="F:biotin--[biotin carboxyl-carrier protein] ligase activity"/>
    <property type="evidence" value="ECO:0007669"/>
    <property type="project" value="InterPro"/>
</dbReference>
<dbReference type="CDD" id="cd16442">
    <property type="entry name" value="BPL"/>
    <property type="match status" value="1"/>
</dbReference>
<gene>
    <name evidence="3" type="ORF">SAMN02583745_02615</name>
</gene>
<dbReference type="GO" id="GO:0005737">
    <property type="term" value="C:cytoplasm"/>
    <property type="evidence" value="ECO:0007669"/>
    <property type="project" value="TreeGrafter"/>
</dbReference>
<evidence type="ECO:0000313" key="4">
    <source>
        <dbReference type="Proteomes" id="UP000242642"/>
    </source>
</evidence>
<feature type="domain" description="BPL/LPL catalytic" evidence="2">
    <location>
        <begin position="92"/>
        <end position="285"/>
    </location>
</feature>
<dbReference type="AlphaFoldDB" id="A0A1I0F3A9"/>
<dbReference type="InterPro" id="IPR004143">
    <property type="entry name" value="BPL_LPL_catalytic"/>
</dbReference>
<dbReference type="Pfam" id="PF08279">
    <property type="entry name" value="HTH_11"/>
    <property type="match status" value="1"/>
</dbReference>
<dbReference type="OrthoDB" id="9807064at2"/>
<accession>A0A1I0F3A9</accession>
<sequence length="356" mass="40484">MHKYKTELKIIQILSDGKYHSGTSIASQLNITRSAVSQSIAKFQLWGLTVFSVKGKGYKILDKLNLFKKIEFENEGITVYESIEERTILTYQGLLPVGGTSKNLMEPAIFLRPILDSTNQYLINNMEDLVKGDACLAEYQYSARGRRGRRFYAPFGCNLYFSFYWQMSLERDFIPPLSLVIGMLTVDTLKSFGVKDLKLKWPNDIYLNDKKLGGILIETKIKGKGINIIIGIGLNLTMNTVDPQIVKQNWISLIQMRYELDKNALAIELRKNLFKGLVQYQLKGFNSFFLNWPSYDCFNLGAHVTLSSDEEVISGTYRGIDRDGSIKLEVETPDSKSLTHGIITRRVGDISLRKTI</sequence>
<dbReference type="InterPro" id="IPR036390">
    <property type="entry name" value="WH_DNA-bd_sf"/>
</dbReference>
<evidence type="ECO:0000259" key="2">
    <source>
        <dbReference type="PROSITE" id="PS51733"/>
    </source>
</evidence>
<dbReference type="InterPro" id="IPR004408">
    <property type="entry name" value="Biotin_CoA_COase_ligase"/>
</dbReference>
<dbReference type="Proteomes" id="UP000242642">
    <property type="component" value="Unassembled WGS sequence"/>
</dbReference>
<dbReference type="NCBIfam" id="TIGR00121">
    <property type="entry name" value="birA_ligase"/>
    <property type="match status" value="1"/>
</dbReference>
<keyword evidence="4" id="KW-1185">Reference proteome</keyword>
<organism evidence="3 4">
    <name type="scientific">Thorsellia anophelis DSM 18579</name>
    <dbReference type="NCBI Taxonomy" id="1123402"/>
    <lineage>
        <taxon>Bacteria</taxon>
        <taxon>Pseudomonadati</taxon>
        <taxon>Pseudomonadota</taxon>
        <taxon>Gammaproteobacteria</taxon>
        <taxon>Enterobacterales</taxon>
        <taxon>Thorselliaceae</taxon>
        <taxon>Thorsellia</taxon>
    </lineage>
</organism>
<dbReference type="InterPro" id="IPR036388">
    <property type="entry name" value="WH-like_DNA-bd_sf"/>
</dbReference>
<dbReference type="NCBIfam" id="NF008847">
    <property type="entry name" value="PRK11886.1-2"/>
    <property type="match status" value="1"/>
</dbReference>
<dbReference type="InterPro" id="IPR045864">
    <property type="entry name" value="aa-tRNA-synth_II/BPL/LPL"/>
</dbReference>
<keyword evidence="1 3" id="KW-0436">Ligase</keyword>
<dbReference type="Gene3D" id="3.30.930.10">
    <property type="entry name" value="Bira Bifunctional Protein, Domain 2"/>
    <property type="match status" value="1"/>
</dbReference>
<reference evidence="4" key="1">
    <citation type="submission" date="2016-10" db="EMBL/GenBank/DDBJ databases">
        <authorList>
            <person name="Varghese N."/>
            <person name="Submissions S."/>
        </authorList>
    </citation>
    <scope>NUCLEOTIDE SEQUENCE [LARGE SCALE GENOMIC DNA]</scope>
    <source>
        <strain evidence="4">DSM 18579</strain>
    </source>
</reference>
<evidence type="ECO:0000313" key="3">
    <source>
        <dbReference type="EMBL" id="SET52324.1"/>
    </source>
</evidence>
<dbReference type="SUPFAM" id="SSF46785">
    <property type="entry name" value="Winged helix' DNA-binding domain"/>
    <property type="match status" value="1"/>
</dbReference>
<dbReference type="PANTHER" id="PTHR12835:SF5">
    <property type="entry name" value="BIOTIN--PROTEIN LIGASE"/>
    <property type="match status" value="1"/>
</dbReference>
<dbReference type="Gene3D" id="1.10.10.10">
    <property type="entry name" value="Winged helix-like DNA-binding domain superfamily/Winged helix DNA-binding domain"/>
    <property type="match status" value="1"/>
</dbReference>
<dbReference type="STRING" id="1123402.SAMN02583745_02615"/>
<dbReference type="InterPro" id="IPR013196">
    <property type="entry name" value="HTH_11"/>
</dbReference>
<proteinExistence type="predicted"/>
<evidence type="ECO:0000256" key="1">
    <source>
        <dbReference type="ARBA" id="ARBA00022598"/>
    </source>
</evidence>
<dbReference type="Gene3D" id="2.30.30.100">
    <property type="match status" value="1"/>
</dbReference>
<protein>
    <submittedName>
        <fullName evidence="3">BirA family transcriptional regulator, biotin operon repressor / biotin-[acetyl-CoA-carboxylase] ligase</fullName>
    </submittedName>
</protein>
<dbReference type="PANTHER" id="PTHR12835">
    <property type="entry name" value="BIOTIN PROTEIN LIGASE"/>
    <property type="match status" value="1"/>
</dbReference>
<dbReference type="RefSeq" id="WP_093321980.1">
    <property type="nucleotide sequence ID" value="NZ_FOHV01000035.1"/>
</dbReference>
<dbReference type="SUPFAM" id="SSF55681">
    <property type="entry name" value="Class II aaRS and biotin synthetases"/>
    <property type="match status" value="1"/>
</dbReference>
<dbReference type="EMBL" id="FOHV01000035">
    <property type="protein sequence ID" value="SET52324.1"/>
    <property type="molecule type" value="Genomic_DNA"/>
</dbReference>